<reference evidence="5" key="3">
    <citation type="submission" date="2015-04" db="UniProtKB">
        <authorList>
            <consortium name="EnsemblPlants"/>
        </authorList>
    </citation>
    <scope>IDENTIFICATION</scope>
    <source>
        <strain evidence="5">cv. Jemalong A17</strain>
    </source>
</reference>
<keyword evidence="2" id="KW-0472">Membrane</keyword>
<reference evidence="3 6" key="1">
    <citation type="journal article" date="2011" name="Nature">
        <title>The Medicago genome provides insight into the evolution of rhizobial symbioses.</title>
        <authorList>
            <person name="Young N.D."/>
            <person name="Debelle F."/>
            <person name="Oldroyd G.E."/>
            <person name="Geurts R."/>
            <person name="Cannon S.B."/>
            <person name="Udvardi M.K."/>
            <person name="Benedito V.A."/>
            <person name="Mayer K.F."/>
            <person name="Gouzy J."/>
            <person name="Schoof H."/>
            <person name="Van de Peer Y."/>
            <person name="Proost S."/>
            <person name="Cook D.R."/>
            <person name="Meyers B.C."/>
            <person name="Spannagl M."/>
            <person name="Cheung F."/>
            <person name="De Mita S."/>
            <person name="Krishnakumar V."/>
            <person name="Gundlach H."/>
            <person name="Zhou S."/>
            <person name="Mudge J."/>
            <person name="Bharti A.K."/>
            <person name="Murray J.D."/>
            <person name="Naoumkina M.A."/>
            <person name="Rosen B."/>
            <person name="Silverstein K.A."/>
            <person name="Tang H."/>
            <person name="Rombauts S."/>
            <person name="Zhao P.X."/>
            <person name="Zhou P."/>
            <person name="Barbe V."/>
            <person name="Bardou P."/>
            <person name="Bechner M."/>
            <person name="Bellec A."/>
            <person name="Berger A."/>
            <person name="Berges H."/>
            <person name="Bidwell S."/>
            <person name="Bisseling T."/>
            <person name="Choisne N."/>
            <person name="Couloux A."/>
            <person name="Denny R."/>
            <person name="Deshpande S."/>
            <person name="Dai X."/>
            <person name="Doyle J.J."/>
            <person name="Dudez A.M."/>
            <person name="Farmer A.D."/>
            <person name="Fouteau S."/>
            <person name="Franken C."/>
            <person name="Gibelin C."/>
            <person name="Gish J."/>
            <person name="Goldstein S."/>
            <person name="Gonzalez A.J."/>
            <person name="Green P.J."/>
            <person name="Hallab A."/>
            <person name="Hartog M."/>
            <person name="Hua A."/>
            <person name="Humphray S.J."/>
            <person name="Jeong D.H."/>
            <person name="Jing Y."/>
            <person name="Jocker A."/>
            <person name="Kenton S.M."/>
            <person name="Kim D.J."/>
            <person name="Klee K."/>
            <person name="Lai H."/>
            <person name="Lang C."/>
            <person name="Lin S."/>
            <person name="Macmil S.L."/>
            <person name="Magdelenat G."/>
            <person name="Matthews L."/>
            <person name="McCorrison J."/>
            <person name="Monaghan E.L."/>
            <person name="Mun J.H."/>
            <person name="Najar F.Z."/>
            <person name="Nicholson C."/>
            <person name="Noirot C."/>
            <person name="O'Bleness M."/>
            <person name="Paule C.R."/>
            <person name="Poulain J."/>
            <person name="Prion F."/>
            <person name="Qin B."/>
            <person name="Qu C."/>
            <person name="Retzel E.F."/>
            <person name="Riddle C."/>
            <person name="Sallet E."/>
            <person name="Samain S."/>
            <person name="Samson N."/>
            <person name="Sanders I."/>
            <person name="Saurat O."/>
            <person name="Scarpelli C."/>
            <person name="Schiex T."/>
            <person name="Segurens B."/>
            <person name="Severin A.J."/>
            <person name="Sherrier D.J."/>
            <person name="Shi R."/>
            <person name="Sims S."/>
            <person name="Singer S.R."/>
            <person name="Sinharoy S."/>
            <person name="Sterck L."/>
            <person name="Viollet A."/>
            <person name="Wang B.B."/>
            <person name="Wang K."/>
            <person name="Wang M."/>
            <person name="Wang X."/>
            <person name="Warfsmann J."/>
            <person name="Weissenbach J."/>
            <person name="White D.D."/>
            <person name="White J.D."/>
            <person name="Wiley G.B."/>
            <person name="Wincker P."/>
            <person name="Xing Y."/>
            <person name="Yang L."/>
            <person name="Yao Z."/>
            <person name="Ying F."/>
            <person name="Zhai J."/>
            <person name="Zhou L."/>
            <person name="Zuber A."/>
            <person name="Denarie J."/>
            <person name="Dixon R.A."/>
            <person name="May G.D."/>
            <person name="Schwartz D.C."/>
            <person name="Rogers J."/>
            <person name="Quetier F."/>
            <person name="Town C.D."/>
            <person name="Roe B.A."/>
        </authorList>
    </citation>
    <scope>NUCLEOTIDE SEQUENCE [LARGE SCALE GENOMIC DNA]</scope>
    <source>
        <strain evidence="3">A17</strain>
        <strain evidence="5 6">cv. Jemalong A17</strain>
    </source>
</reference>
<dbReference type="AlphaFoldDB" id="A0A072UN48"/>
<reference evidence="4" key="4">
    <citation type="journal article" date="2018" name="Nat. Plants">
        <title>Whole-genome landscape of Medicago truncatula symbiotic genes.</title>
        <authorList>
            <person name="Pecrix Y."/>
            <person name="Gamas P."/>
            <person name="Carrere S."/>
        </authorList>
    </citation>
    <scope>NUCLEOTIDE SEQUENCE</scope>
    <source>
        <tissue evidence="4">Leaves</tissue>
    </source>
</reference>
<keyword evidence="2 3" id="KW-0812">Transmembrane</keyword>
<keyword evidence="6" id="KW-1185">Reference proteome</keyword>
<dbReference type="HOGENOM" id="CLU_1506011_0_0_1"/>
<proteinExistence type="predicted"/>
<protein>
    <submittedName>
        <fullName evidence="3">Transmembrane protein, putative</fullName>
    </submittedName>
</protein>
<dbReference type="EMBL" id="PSQE01000004">
    <property type="protein sequence ID" value="RHN62006.1"/>
    <property type="molecule type" value="Genomic_DNA"/>
</dbReference>
<evidence type="ECO:0000256" key="1">
    <source>
        <dbReference type="SAM" id="MobiDB-lite"/>
    </source>
</evidence>
<organism evidence="3 6">
    <name type="scientific">Medicago truncatula</name>
    <name type="common">Barrel medic</name>
    <name type="synonym">Medicago tribuloides</name>
    <dbReference type="NCBI Taxonomy" id="3880"/>
    <lineage>
        <taxon>Eukaryota</taxon>
        <taxon>Viridiplantae</taxon>
        <taxon>Streptophyta</taxon>
        <taxon>Embryophyta</taxon>
        <taxon>Tracheophyta</taxon>
        <taxon>Spermatophyta</taxon>
        <taxon>Magnoliopsida</taxon>
        <taxon>eudicotyledons</taxon>
        <taxon>Gunneridae</taxon>
        <taxon>Pentapetalae</taxon>
        <taxon>rosids</taxon>
        <taxon>fabids</taxon>
        <taxon>Fabales</taxon>
        <taxon>Fabaceae</taxon>
        <taxon>Papilionoideae</taxon>
        <taxon>50 kb inversion clade</taxon>
        <taxon>NPAAA clade</taxon>
        <taxon>Hologalegina</taxon>
        <taxon>IRL clade</taxon>
        <taxon>Trifolieae</taxon>
        <taxon>Medicago</taxon>
    </lineage>
</organism>
<dbReference type="PANTHER" id="PTHR37206:SF4">
    <property type="entry name" value="TRANSMEMBRANE PROTEIN"/>
    <property type="match status" value="1"/>
</dbReference>
<dbReference type="EnsemblPlants" id="KEH30796">
    <property type="protein sequence ID" value="KEH30796"/>
    <property type="gene ID" value="MTR_4g082330"/>
</dbReference>
<dbReference type="Gramene" id="rna24526">
    <property type="protein sequence ID" value="RHN62006.1"/>
    <property type="gene ID" value="gene24526"/>
</dbReference>
<dbReference type="Proteomes" id="UP000002051">
    <property type="component" value="Chromosome 4"/>
</dbReference>
<dbReference type="Proteomes" id="UP000265566">
    <property type="component" value="Chromosome 4"/>
</dbReference>
<feature type="region of interest" description="Disordered" evidence="1">
    <location>
        <begin position="32"/>
        <end position="81"/>
    </location>
</feature>
<keyword evidence="2" id="KW-1133">Transmembrane helix</keyword>
<gene>
    <name evidence="5" type="primary">25492970</name>
    <name evidence="3" type="ordered locus">MTR_4g082330</name>
    <name evidence="4" type="ORF">MtrunA17_Chr4g0042741</name>
</gene>
<evidence type="ECO:0000313" key="6">
    <source>
        <dbReference type="Proteomes" id="UP000002051"/>
    </source>
</evidence>
<feature type="compositionally biased region" description="Low complexity" evidence="1">
    <location>
        <begin position="32"/>
        <end position="50"/>
    </location>
</feature>
<evidence type="ECO:0000256" key="2">
    <source>
        <dbReference type="SAM" id="Phobius"/>
    </source>
</evidence>
<evidence type="ECO:0000313" key="4">
    <source>
        <dbReference type="EMBL" id="RHN62006.1"/>
    </source>
</evidence>
<reference evidence="3 6" key="2">
    <citation type="journal article" date="2014" name="BMC Genomics">
        <title>An improved genome release (version Mt4.0) for the model legume Medicago truncatula.</title>
        <authorList>
            <person name="Tang H."/>
            <person name="Krishnakumar V."/>
            <person name="Bidwell S."/>
            <person name="Rosen B."/>
            <person name="Chan A."/>
            <person name="Zhou S."/>
            <person name="Gentzbittel L."/>
            <person name="Childs K.L."/>
            <person name="Yandell M."/>
            <person name="Gundlach H."/>
            <person name="Mayer K.F."/>
            <person name="Schwartz D.C."/>
            <person name="Town C.D."/>
        </authorList>
    </citation>
    <scope>GENOME REANNOTATION</scope>
    <source>
        <strain evidence="3">A17</strain>
        <strain evidence="5 6">cv. Jemalong A17</strain>
    </source>
</reference>
<dbReference type="PANTHER" id="PTHR37206">
    <property type="entry name" value="TRANSMEMBRANE PROTEIN"/>
    <property type="match status" value="1"/>
</dbReference>
<evidence type="ECO:0000313" key="3">
    <source>
        <dbReference type="EMBL" id="KEH30796.1"/>
    </source>
</evidence>
<dbReference type="EMBL" id="CM001220">
    <property type="protein sequence ID" value="KEH30796.1"/>
    <property type="molecule type" value="Genomic_DNA"/>
</dbReference>
<feature type="transmembrane region" description="Helical" evidence="2">
    <location>
        <begin position="119"/>
        <end position="141"/>
    </location>
</feature>
<accession>A0A072UN48</accession>
<dbReference type="OrthoDB" id="734536at2759"/>
<sequence length="189" mass="20799">MEEINEWQEIEQHTTLESSGWNRIIIKENNNIEVQGGSNPPSSCSSSSTPTHHEEGISSPMTASSSVGGEKGETPTPAATPLDWANEVNKMLKVRMEAMRVEIVRVASKVRNCAMCAGAFWSITCVAGAVAVTAVLVYVGIQRRRRKVDGSEYLLRQKDEKISQLLLNIAHLNEALSSRRKVQVHRISG</sequence>
<name>A0A072UN48_MEDTR</name>
<evidence type="ECO:0000313" key="5">
    <source>
        <dbReference type="EnsemblPlants" id="KEH30796"/>
    </source>
</evidence>
<dbReference type="KEGG" id="mtr:25492970"/>